<dbReference type="NCBIfam" id="NF001124">
    <property type="entry name" value="PRK00139.1-2"/>
    <property type="match status" value="1"/>
</dbReference>
<comment type="subcellular location">
    <subcellularLocation>
        <location evidence="7 8">Cytoplasm</location>
    </subcellularLocation>
</comment>
<dbReference type="InterPro" id="IPR036565">
    <property type="entry name" value="Mur-like_cat_sf"/>
</dbReference>
<feature type="modified residue" description="N6-carboxylysine" evidence="7">
    <location>
        <position position="220"/>
    </location>
</feature>
<evidence type="ECO:0000256" key="4">
    <source>
        <dbReference type="ARBA" id="ARBA00022984"/>
    </source>
</evidence>
<dbReference type="SUPFAM" id="SSF53623">
    <property type="entry name" value="MurD-like peptide ligases, catalytic domain"/>
    <property type="match status" value="1"/>
</dbReference>
<dbReference type="EMBL" id="JABKKE010000013">
    <property type="protein sequence ID" value="NPE14415.1"/>
    <property type="molecule type" value="Genomic_DNA"/>
</dbReference>
<evidence type="ECO:0000256" key="3">
    <source>
        <dbReference type="ARBA" id="ARBA00022960"/>
    </source>
</evidence>
<evidence type="ECO:0000313" key="13">
    <source>
        <dbReference type="Proteomes" id="UP001193734"/>
    </source>
</evidence>
<dbReference type="NCBIfam" id="NF001126">
    <property type="entry name" value="PRK00139.1-4"/>
    <property type="match status" value="1"/>
</dbReference>
<keyword evidence="5 7" id="KW-0131">Cell cycle</keyword>
<keyword evidence="2 7" id="KW-0132">Cell division</keyword>
<sequence>MKLSELLKTIKPLSIEGSAEVEITGVDIDSRRIAPGHLFVAIKGTQTDGHAYIAKATELGAAAVLCEELPAEVKEGVTYVTVESTESAVGPVATLFNGDPSRKLKLVGVTGTNGKTTIATLLYKMFRQMGHRCGLLSTVCNYIEDEAIPASHTTPDPIELNALLARMADAGCEYVFMECSSHAIAQKRIGGLKFAGGLFTNLTRDHLDYHKTFENYRDAKKAFFDTLSKDAFAITNADDKNGMFMVQNTKARVKTYSTRSMADFKARIIECHFEGMYLEIDNHEVGVQFIGKFNVSNLLAVYGAAVMLGKQPEEILVVMSTLKSVSGRLEPIRSQNGEYTAIVDYAHTPDALENVLCAIHEVLDGKGRVITVCGAGGNRDKGKRPLMAREAVKQSDIVIITSDNPRFEEPQDIINDMLAGINTQQMKKVMTNIDRREAIRTACMMARKGDVILVAGKGHEDYQEIKGVKHHFDDKEVISSIINLQ</sequence>
<comment type="caution">
    <text evidence="12">The sequence shown here is derived from an EMBL/GenBank/DDBJ whole genome shotgun (WGS) entry which is preliminary data.</text>
</comment>
<dbReference type="InterPro" id="IPR013221">
    <property type="entry name" value="Mur_ligase_cen"/>
</dbReference>
<evidence type="ECO:0000256" key="7">
    <source>
        <dbReference type="HAMAP-Rule" id="MF_00208"/>
    </source>
</evidence>
<dbReference type="Pfam" id="PF02875">
    <property type="entry name" value="Mur_ligase_C"/>
    <property type="match status" value="1"/>
</dbReference>
<comment type="PTM">
    <text evidence="7">Carboxylation is probably crucial for Mg(2+) binding and, consequently, for the gamma-phosphate positioning of ATP.</text>
</comment>
<dbReference type="GeneID" id="82157858"/>
<feature type="binding site" evidence="7">
    <location>
        <position position="379"/>
    </location>
    <ligand>
        <name>meso-2,6-diaminopimelate</name>
        <dbReference type="ChEBI" id="CHEBI:57791"/>
    </ligand>
</feature>
<keyword evidence="13" id="KW-1185">Reference proteome</keyword>
<dbReference type="EC" id="6.3.2.13" evidence="7"/>
<evidence type="ECO:0000259" key="9">
    <source>
        <dbReference type="Pfam" id="PF01225"/>
    </source>
</evidence>
<dbReference type="PANTHER" id="PTHR23135:SF4">
    <property type="entry name" value="UDP-N-ACETYLMURAMOYL-L-ALANYL-D-GLUTAMATE--2,6-DIAMINOPIMELATE LIGASE MURE HOMOLOG, CHLOROPLASTIC"/>
    <property type="match status" value="1"/>
</dbReference>
<feature type="short sequence motif" description="Meso-diaminopimelate recognition motif" evidence="7">
    <location>
        <begin position="403"/>
        <end position="406"/>
    </location>
</feature>
<feature type="binding site" evidence="7">
    <location>
        <position position="180"/>
    </location>
    <ligand>
        <name>UDP-N-acetyl-alpha-D-muramoyl-L-alanyl-D-glutamate</name>
        <dbReference type="ChEBI" id="CHEBI:83900"/>
    </ligand>
</feature>
<dbReference type="HAMAP" id="MF_00208">
    <property type="entry name" value="MurE"/>
    <property type="match status" value="1"/>
</dbReference>
<dbReference type="Gene3D" id="3.40.1390.10">
    <property type="entry name" value="MurE/MurF, N-terminal domain"/>
    <property type="match status" value="1"/>
</dbReference>
<dbReference type="InterPro" id="IPR005761">
    <property type="entry name" value="UDP-N-AcMur-Glu-dNH2Pim_ligase"/>
</dbReference>
<feature type="domain" description="Mur ligase N-terminal catalytic" evidence="9">
    <location>
        <begin position="22"/>
        <end position="70"/>
    </location>
</feature>
<dbReference type="SUPFAM" id="SSF53244">
    <property type="entry name" value="MurD-like peptide ligases, peptide-binding domain"/>
    <property type="match status" value="1"/>
</dbReference>
<evidence type="ECO:0000256" key="1">
    <source>
        <dbReference type="ARBA" id="ARBA00005898"/>
    </source>
</evidence>
<keyword evidence="7 12" id="KW-0436">Ligase</keyword>
<dbReference type="RefSeq" id="WP_172174999.1">
    <property type="nucleotide sequence ID" value="NZ_CASGIA010000035.1"/>
</dbReference>
<dbReference type="InterPro" id="IPR035911">
    <property type="entry name" value="MurE/MurF_N"/>
</dbReference>
<keyword evidence="7" id="KW-0547">Nucleotide-binding</keyword>
<dbReference type="InterPro" id="IPR036615">
    <property type="entry name" value="Mur_ligase_C_dom_sf"/>
</dbReference>
<evidence type="ECO:0000256" key="8">
    <source>
        <dbReference type="RuleBase" id="RU004135"/>
    </source>
</evidence>
<feature type="binding site" evidence="7">
    <location>
        <position position="460"/>
    </location>
    <ligand>
        <name>meso-2,6-diaminopimelate</name>
        <dbReference type="ChEBI" id="CHEBI:57791"/>
    </ligand>
</feature>
<dbReference type="Pfam" id="PF01225">
    <property type="entry name" value="Mur_ligase"/>
    <property type="match status" value="1"/>
</dbReference>
<feature type="domain" description="Mur ligase central" evidence="11">
    <location>
        <begin position="109"/>
        <end position="305"/>
    </location>
</feature>
<keyword evidence="7" id="KW-0460">Magnesium</keyword>
<dbReference type="NCBIfam" id="TIGR01085">
    <property type="entry name" value="murE"/>
    <property type="match status" value="1"/>
</dbReference>
<keyword evidence="3 7" id="KW-0133">Cell shape</keyword>
<gene>
    <name evidence="7" type="primary">murE</name>
    <name evidence="12" type="ORF">HPS55_08765</name>
</gene>
<evidence type="ECO:0000256" key="2">
    <source>
        <dbReference type="ARBA" id="ARBA00022618"/>
    </source>
</evidence>
<evidence type="ECO:0000259" key="11">
    <source>
        <dbReference type="Pfam" id="PF08245"/>
    </source>
</evidence>
<organism evidence="12 13">
    <name type="scientific">Xylanibacter rodentium</name>
    <dbReference type="NCBI Taxonomy" id="2736289"/>
    <lineage>
        <taxon>Bacteria</taxon>
        <taxon>Pseudomonadati</taxon>
        <taxon>Bacteroidota</taxon>
        <taxon>Bacteroidia</taxon>
        <taxon>Bacteroidales</taxon>
        <taxon>Prevotellaceae</taxon>
        <taxon>Xylanibacter</taxon>
    </lineage>
</organism>
<dbReference type="SUPFAM" id="SSF63418">
    <property type="entry name" value="MurE/MurF N-terminal domain"/>
    <property type="match status" value="1"/>
</dbReference>
<evidence type="ECO:0000259" key="10">
    <source>
        <dbReference type="Pfam" id="PF02875"/>
    </source>
</evidence>
<dbReference type="InterPro" id="IPR000713">
    <property type="entry name" value="Mur_ligase_N"/>
</dbReference>
<dbReference type="PANTHER" id="PTHR23135">
    <property type="entry name" value="MUR LIGASE FAMILY MEMBER"/>
    <property type="match status" value="1"/>
</dbReference>
<proteinExistence type="inferred from homology"/>
<accession>A0ABX2AVR9</accession>
<dbReference type="Pfam" id="PF08245">
    <property type="entry name" value="Mur_ligase_M"/>
    <property type="match status" value="1"/>
</dbReference>
<reference evidence="12 13" key="1">
    <citation type="submission" date="2020-05" db="EMBL/GenBank/DDBJ databases">
        <title>Distinct polysaccharide utilization as determinants for interspecies competition between intestinal Prevotella spp.</title>
        <authorList>
            <person name="Galvez E.J.C."/>
            <person name="Iljazovic A."/>
            <person name="Strowig T."/>
        </authorList>
    </citation>
    <scope>NUCLEOTIDE SEQUENCE [LARGE SCALE GENOMIC DNA]</scope>
    <source>
        <strain evidence="12 13">PROD</strain>
    </source>
</reference>
<feature type="binding site" evidence="7">
    <location>
        <begin position="153"/>
        <end position="154"/>
    </location>
    <ligand>
        <name>UDP-N-acetyl-alpha-D-muramoyl-L-alanyl-D-glutamate</name>
        <dbReference type="ChEBI" id="CHEBI:83900"/>
    </ligand>
</feature>
<evidence type="ECO:0000313" key="12">
    <source>
        <dbReference type="EMBL" id="NPE14415.1"/>
    </source>
</evidence>
<dbReference type="Gene3D" id="3.40.1190.10">
    <property type="entry name" value="Mur-like, catalytic domain"/>
    <property type="match status" value="1"/>
</dbReference>
<comment type="similarity">
    <text evidence="1 7">Belongs to the MurCDEF family. MurE subfamily.</text>
</comment>
<dbReference type="GO" id="GO:0008765">
    <property type="term" value="F:UDP-N-acetylmuramoylalanyl-D-glutamate-2,6-diaminopimelate ligase activity"/>
    <property type="evidence" value="ECO:0007669"/>
    <property type="project" value="UniProtKB-EC"/>
</dbReference>
<protein>
    <recommendedName>
        <fullName evidence="7">UDP-N-acetylmuramoyl-L-alanyl-D-glutamate--2,6-diaminopimelate ligase</fullName>
        <ecNumber evidence="7">6.3.2.13</ecNumber>
    </recommendedName>
    <alternativeName>
        <fullName evidence="7">Meso-A2pm-adding enzyme</fullName>
    </alternativeName>
    <alternativeName>
        <fullName evidence="7">Meso-diaminopimelate-adding enzyme</fullName>
    </alternativeName>
    <alternativeName>
        <fullName evidence="7">UDP-MurNAc-L-Ala-D-Glu:meso-diaminopimelate ligase</fullName>
    </alternativeName>
    <alternativeName>
        <fullName evidence="7">UDP-MurNAc-tripeptide synthetase</fullName>
    </alternativeName>
    <alternativeName>
        <fullName evidence="7">UDP-N-acetylmuramyl-tripeptide synthetase</fullName>
    </alternativeName>
</protein>
<feature type="binding site" evidence="7">
    <location>
        <position position="456"/>
    </location>
    <ligand>
        <name>meso-2,6-diaminopimelate</name>
        <dbReference type="ChEBI" id="CHEBI:57791"/>
    </ligand>
</feature>
<feature type="binding site" evidence="7">
    <location>
        <position position="186"/>
    </location>
    <ligand>
        <name>UDP-N-acetyl-alpha-D-muramoyl-L-alanyl-D-glutamate</name>
        <dbReference type="ChEBI" id="CHEBI:83900"/>
    </ligand>
</feature>
<evidence type="ECO:0000256" key="6">
    <source>
        <dbReference type="ARBA" id="ARBA00023316"/>
    </source>
</evidence>
<dbReference type="InterPro" id="IPR004101">
    <property type="entry name" value="Mur_ligase_C"/>
</dbReference>
<keyword evidence="4 7" id="KW-0573">Peptidoglycan synthesis</keyword>
<comment type="pathway">
    <text evidence="7 8">Cell wall biogenesis; peptidoglycan biosynthesis.</text>
</comment>
<keyword evidence="7" id="KW-0067">ATP-binding</keyword>
<comment type="catalytic activity">
    <reaction evidence="7">
        <text>UDP-N-acetyl-alpha-D-muramoyl-L-alanyl-D-glutamate + meso-2,6-diaminopimelate + ATP = UDP-N-acetyl-alpha-D-muramoyl-L-alanyl-gamma-D-glutamyl-meso-2,6-diaminopimelate + ADP + phosphate + H(+)</text>
        <dbReference type="Rhea" id="RHEA:23676"/>
        <dbReference type="ChEBI" id="CHEBI:15378"/>
        <dbReference type="ChEBI" id="CHEBI:30616"/>
        <dbReference type="ChEBI" id="CHEBI:43474"/>
        <dbReference type="ChEBI" id="CHEBI:57791"/>
        <dbReference type="ChEBI" id="CHEBI:83900"/>
        <dbReference type="ChEBI" id="CHEBI:83905"/>
        <dbReference type="ChEBI" id="CHEBI:456216"/>
        <dbReference type="EC" id="6.3.2.13"/>
    </reaction>
</comment>
<comment type="cofactor">
    <cofactor evidence="7">
        <name>Mg(2+)</name>
        <dbReference type="ChEBI" id="CHEBI:18420"/>
    </cofactor>
</comment>
<keyword evidence="7" id="KW-0963">Cytoplasm</keyword>
<name>A0ABX2AVR9_9BACT</name>
<feature type="domain" description="Mur ligase C-terminal" evidence="10">
    <location>
        <begin position="327"/>
        <end position="458"/>
    </location>
</feature>
<dbReference type="Proteomes" id="UP001193734">
    <property type="component" value="Unassembled WGS sequence"/>
</dbReference>
<feature type="binding site" evidence="7">
    <location>
        <begin position="403"/>
        <end position="406"/>
    </location>
    <ligand>
        <name>meso-2,6-diaminopimelate</name>
        <dbReference type="ChEBI" id="CHEBI:57791"/>
    </ligand>
</feature>
<feature type="binding site" evidence="7">
    <location>
        <position position="30"/>
    </location>
    <ligand>
        <name>UDP-N-acetyl-alpha-D-muramoyl-L-alanyl-D-glutamate</name>
        <dbReference type="ChEBI" id="CHEBI:83900"/>
    </ligand>
</feature>
<comment type="caution">
    <text evidence="7">Lacks conserved residue(s) required for the propagation of feature annotation.</text>
</comment>
<evidence type="ECO:0000256" key="5">
    <source>
        <dbReference type="ARBA" id="ARBA00023306"/>
    </source>
</evidence>
<comment type="function">
    <text evidence="7">Catalyzes the addition of meso-diaminopimelic acid to the nucleotide precursor UDP-N-acetylmuramoyl-L-alanyl-D-glutamate (UMAG) in the biosynthesis of bacterial cell-wall peptidoglycan.</text>
</comment>
<dbReference type="Gene3D" id="3.90.190.20">
    <property type="entry name" value="Mur ligase, C-terminal domain"/>
    <property type="match status" value="1"/>
</dbReference>
<feature type="binding site" evidence="7">
    <location>
        <begin position="111"/>
        <end position="117"/>
    </location>
    <ligand>
        <name>ATP</name>
        <dbReference type="ChEBI" id="CHEBI:30616"/>
    </ligand>
</feature>
<feature type="binding site" evidence="7">
    <location>
        <position position="188"/>
    </location>
    <ligand>
        <name>UDP-N-acetyl-alpha-D-muramoyl-L-alanyl-D-glutamate</name>
        <dbReference type="ChEBI" id="CHEBI:83900"/>
    </ligand>
</feature>
<keyword evidence="6 7" id="KW-0961">Cell wall biogenesis/degradation</keyword>